<sequence>MSSRMSRRRKNPNDAASMSTPAASQSAPTPTAAPAPTTNRQTRGKKVNIPEELRKYSRQERKDMRSEKEEQAVAEKTEADNNRKKKAATARDCIAEEMDKEALRDDELISTRPDLLEPNSPLPEPEEYPLRTSSSPDPYAPLSRAQSSFTADGATDRSEPPFSEPVSESEGGMHAESVHSTEEMDVDVFDEEHENHGTGNVASMRAPDSEESLDNEERVEYARLKAKLNAKKEKKKEAKVAVRTAVTAARTNPPKTPVLQMTTSSTKPIHILSDDDDDLLLTKPANKRAKVTEIGGLALGTKKYLALAKATWNTSRIPSETEVEPLVVGEFDADESPEILRASRDNKASKKQQKLQKGSREVELVDTDVKEIEVEERENAGRRRVILKKEDLPIVSKTDYNIWSSELVPDLIEWCGTCANQFGLGNEAELPNLLASLWEIHFGNLKHIPKTYADGTTQKKRSYHPAILSIAQSQIRTYRSKLGVAALQAVSERITELELEGKEAIKKWVEEQLDNDAFSCEVPGPTRLTSQGALRSKLVTNTFAYHLTWVLAAKTPVGNPAGALALSAAAVARALYVWKDGEDSVEKRREERRRKIEEEKKKGAKKDKGKSKEEPKPIEDPLLDFGENWEATLDKFFTVAQQFDDTKFERVYRASEAYITHLPASGAGPAYKESTKPSVNQSRAATVEEDRFVVSD</sequence>
<feature type="compositionally biased region" description="Acidic residues" evidence="1">
    <location>
        <begin position="183"/>
        <end position="192"/>
    </location>
</feature>
<feature type="compositionally biased region" description="Basic and acidic residues" evidence="1">
    <location>
        <begin position="100"/>
        <end position="109"/>
    </location>
</feature>
<feature type="compositionally biased region" description="Basic and acidic residues" evidence="1">
    <location>
        <begin position="587"/>
        <end position="601"/>
    </location>
</feature>
<dbReference type="Proteomes" id="UP000559256">
    <property type="component" value="Unassembled WGS sequence"/>
</dbReference>
<feature type="region of interest" description="Disordered" evidence="1">
    <location>
        <begin position="664"/>
        <end position="696"/>
    </location>
</feature>
<feature type="compositionally biased region" description="Basic and acidic residues" evidence="1">
    <location>
        <begin position="610"/>
        <end position="619"/>
    </location>
</feature>
<gene>
    <name evidence="2" type="ORF">D9758_011374</name>
</gene>
<name>A0A8H5G894_9AGAR</name>
<comment type="caution">
    <text evidence="2">The sequence shown here is derived from an EMBL/GenBank/DDBJ whole genome shotgun (WGS) entry which is preliminary data.</text>
</comment>
<proteinExistence type="predicted"/>
<reference evidence="2 3" key="1">
    <citation type="journal article" date="2020" name="ISME J.">
        <title>Uncovering the hidden diversity of litter-decomposition mechanisms in mushroom-forming fungi.</title>
        <authorList>
            <person name="Floudas D."/>
            <person name="Bentzer J."/>
            <person name="Ahren D."/>
            <person name="Johansson T."/>
            <person name="Persson P."/>
            <person name="Tunlid A."/>
        </authorList>
    </citation>
    <scope>NUCLEOTIDE SEQUENCE [LARGE SCALE GENOMIC DNA]</scope>
    <source>
        <strain evidence="2 3">CBS 291.85</strain>
    </source>
</reference>
<feature type="compositionally biased region" description="Low complexity" evidence="1">
    <location>
        <begin position="15"/>
        <end position="38"/>
    </location>
</feature>
<dbReference type="OrthoDB" id="2985966at2759"/>
<evidence type="ECO:0000313" key="2">
    <source>
        <dbReference type="EMBL" id="KAF5360197.1"/>
    </source>
</evidence>
<feature type="region of interest" description="Disordered" evidence="1">
    <location>
        <begin position="587"/>
        <end position="621"/>
    </location>
</feature>
<feature type="compositionally biased region" description="Basic and acidic residues" evidence="1">
    <location>
        <begin position="686"/>
        <end position="696"/>
    </location>
</feature>
<accession>A0A8H5G894</accession>
<evidence type="ECO:0000256" key="1">
    <source>
        <dbReference type="SAM" id="MobiDB-lite"/>
    </source>
</evidence>
<feature type="compositionally biased region" description="Low complexity" evidence="1">
    <location>
        <begin position="160"/>
        <end position="170"/>
    </location>
</feature>
<feature type="region of interest" description="Disordered" evidence="1">
    <location>
        <begin position="1"/>
        <end position="216"/>
    </location>
</feature>
<dbReference type="AlphaFoldDB" id="A0A8H5G894"/>
<feature type="compositionally biased region" description="Basic and acidic residues" evidence="1">
    <location>
        <begin position="48"/>
        <end position="82"/>
    </location>
</feature>
<evidence type="ECO:0000313" key="3">
    <source>
        <dbReference type="Proteomes" id="UP000559256"/>
    </source>
</evidence>
<feature type="compositionally biased region" description="Basic and acidic residues" evidence="1">
    <location>
        <begin position="171"/>
        <end position="182"/>
    </location>
</feature>
<dbReference type="EMBL" id="JAACJM010000044">
    <property type="protein sequence ID" value="KAF5360197.1"/>
    <property type="molecule type" value="Genomic_DNA"/>
</dbReference>
<feature type="compositionally biased region" description="Basic residues" evidence="1">
    <location>
        <begin position="1"/>
        <end position="10"/>
    </location>
</feature>
<organism evidence="2 3">
    <name type="scientific">Tetrapyrgos nigripes</name>
    <dbReference type="NCBI Taxonomy" id="182062"/>
    <lineage>
        <taxon>Eukaryota</taxon>
        <taxon>Fungi</taxon>
        <taxon>Dikarya</taxon>
        <taxon>Basidiomycota</taxon>
        <taxon>Agaricomycotina</taxon>
        <taxon>Agaricomycetes</taxon>
        <taxon>Agaricomycetidae</taxon>
        <taxon>Agaricales</taxon>
        <taxon>Marasmiineae</taxon>
        <taxon>Marasmiaceae</taxon>
        <taxon>Tetrapyrgos</taxon>
    </lineage>
</organism>
<keyword evidence="3" id="KW-1185">Reference proteome</keyword>
<protein>
    <submittedName>
        <fullName evidence="2">Uncharacterized protein</fullName>
    </submittedName>
</protein>